<proteinExistence type="predicted"/>
<feature type="region of interest" description="Disordered" evidence="1">
    <location>
        <begin position="331"/>
        <end position="350"/>
    </location>
</feature>
<evidence type="ECO:0000256" key="1">
    <source>
        <dbReference type="SAM" id="MobiDB-lite"/>
    </source>
</evidence>
<feature type="compositionally biased region" description="Low complexity" evidence="1">
    <location>
        <begin position="333"/>
        <end position="346"/>
    </location>
</feature>
<accession>A0ABT2GH40</accession>
<feature type="compositionally biased region" description="Low complexity" evidence="1">
    <location>
        <begin position="91"/>
        <end position="105"/>
    </location>
</feature>
<dbReference type="InterPro" id="IPR007253">
    <property type="entry name" value="Cell_wall-bd_2"/>
</dbReference>
<dbReference type="PANTHER" id="PTHR30032">
    <property type="entry name" value="N-ACETYLMURAMOYL-L-ALANINE AMIDASE-RELATED"/>
    <property type="match status" value="1"/>
</dbReference>
<evidence type="ECO:0000313" key="2">
    <source>
        <dbReference type="EMBL" id="MCS5715543.1"/>
    </source>
</evidence>
<dbReference type="InterPro" id="IPR011659">
    <property type="entry name" value="WD40"/>
</dbReference>
<dbReference type="EMBL" id="JANTEZ010000005">
    <property type="protein sequence ID" value="MCS5715543.1"/>
    <property type="molecule type" value="Genomic_DNA"/>
</dbReference>
<dbReference type="Proteomes" id="UP001165580">
    <property type="component" value="Unassembled WGS sequence"/>
</dbReference>
<dbReference type="Gene3D" id="2.120.10.30">
    <property type="entry name" value="TolB, C-terminal domain"/>
    <property type="match status" value="1"/>
</dbReference>
<dbReference type="InterPro" id="IPR011042">
    <property type="entry name" value="6-blade_b-propeller_TolB-like"/>
</dbReference>
<feature type="region of interest" description="Disordered" evidence="1">
    <location>
        <begin position="91"/>
        <end position="111"/>
    </location>
</feature>
<dbReference type="InterPro" id="IPR051922">
    <property type="entry name" value="Bact_Sporulation_Assoc"/>
</dbReference>
<sequence length="744" mass="75970">MITASVSIVVTGWSGAAAGSATAGTAPLARVELVSRAADNSSPADSPAFSAATSPDGRFVVFVSAASNIASVTSPYSQVYLKDRANGTTRVVSSVGGNSGNGHSSAPDVSDDGSIVSFRSFATNLTPTPTGTTAAQLLIWSRSSGDISLASTADGRTPTAANYDVGQAELAGDGRTVAFVTSATNLVSTPTNGNAQIYKRDLISATTQMVSITESPSPQGSPSNSFSPSISFDGRFIAFETAGELTAAPTAGLPQIYRRDTMVGDTDLVSVSRSGSSASNSISRSPSISADGRFVAFESAATDLTDLARPGSFQIYLRDLQANLNRLVSKDNSGTTAATGTSSKASISPDGRQVSYISDARDLVPQGSDLAFNRSQVYLFDRGRGTTIVVSSPREQAIGDDNSYETSTANGGVVVFSSQSTNLLPEATMPKGQVYVASTNFATLTRMDGADRFGTSATISKLTFASGVPVAYVVSGVTFPDALSGAAAAGREHGPVLLVTPDSIPTATAIELQRLKPQRIVVAGGTSAIHSDVEKALGAYSPLVSRISGADRFEVSAKVSETVFDVVASDGPTTAFVASGEVFPDALSAGAIAAGQSPVLLVGKDRLPTLVAAELRRLAPDTITVLGGPNAVSDGVVAALQAIAPVNRIGGQDRFDVSAGASAAFPVGTRTVFIASGVTFPDALSGSAAAIQRRAPVLLVTPTAIPDSIRSELRRLQPTHIVVLGGTSAISAGVFDQLTGFLAR</sequence>
<dbReference type="Pfam" id="PF07676">
    <property type="entry name" value="PD40"/>
    <property type="match status" value="1"/>
</dbReference>
<keyword evidence="3" id="KW-1185">Reference proteome</keyword>
<dbReference type="RefSeq" id="WP_259487058.1">
    <property type="nucleotide sequence ID" value="NZ_JANTEZ010000005.1"/>
</dbReference>
<comment type="caution">
    <text evidence="2">The sequence shown here is derived from an EMBL/GenBank/DDBJ whole genome shotgun (WGS) entry which is preliminary data.</text>
</comment>
<protein>
    <submittedName>
        <fullName evidence="2">Cell wall-binding repeat-containing protein</fullName>
    </submittedName>
</protein>
<dbReference type="Pfam" id="PF04122">
    <property type="entry name" value="CW_binding_2"/>
    <property type="match status" value="3"/>
</dbReference>
<organism evidence="2 3">
    <name type="scientific">Herbiconiux gentiana</name>
    <dbReference type="NCBI Taxonomy" id="2970912"/>
    <lineage>
        <taxon>Bacteria</taxon>
        <taxon>Bacillati</taxon>
        <taxon>Actinomycetota</taxon>
        <taxon>Actinomycetes</taxon>
        <taxon>Micrococcales</taxon>
        <taxon>Microbacteriaceae</taxon>
        <taxon>Herbiconiux</taxon>
    </lineage>
</organism>
<dbReference type="SUPFAM" id="SSF82171">
    <property type="entry name" value="DPP6 N-terminal domain-like"/>
    <property type="match status" value="1"/>
</dbReference>
<reference evidence="2" key="1">
    <citation type="submission" date="2022-08" db="EMBL/GenBank/DDBJ databases">
        <authorList>
            <person name="Deng Y."/>
            <person name="Han X.-F."/>
            <person name="Zhang Y.-Q."/>
        </authorList>
    </citation>
    <scope>NUCLEOTIDE SEQUENCE</scope>
    <source>
        <strain evidence="2">CPCC 205716</strain>
    </source>
</reference>
<evidence type="ECO:0000313" key="3">
    <source>
        <dbReference type="Proteomes" id="UP001165580"/>
    </source>
</evidence>
<dbReference type="PANTHER" id="PTHR30032:SF4">
    <property type="entry name" value="AMIDASE ENHANCER"/>
    <property type="match status" value="1"/>
</dbReference>
<name>A0ABT2GH40_9MICO</name>
<gene>
    <name evidence="2" type="ORF">NVV95_13410</name>
</gene>